<dbReference type="RefSeq" id="WP_089050079.1">
    <property type="nucleotide sequence ID" value="NZ_FXTV01000023.1"/>
</dbReference>
<evidence type="ECO:0008006" key="3">
    <source>
        <dbReference type="Google" id="ProtNLM"/>
    </source>
</evidence>
<dbReference type="OrthoDB" id="1121506at2"/>
<sequence>MIKSSIYKYLSIFTVLIFTSCEEILIVDDISKEEVTIIAPSNGTILSSSGVTFSWDAVKSADKYRLQVALPSFEAAQQLILDTIVSKNSFIQQLNIGKYQWRVKALNNAYETAYTTHSFEILNNDDFQNNTVILVTPANNLITKTALQRLSWNSIIGASAYQLEIADENGTLVKQQNSADTFLSHTFEDGKFTWKVRASNGTNETLYTTRSIVVDTKVPNTPTLTSPTNASTTTATSINFQWSRTPIPGSTEKDSIFVFNDSALTNLNFKDLAANPYNKTLTAGIHYWYVKSYDAAGNESVKSTTFSFTIN</sequence>
<protein>
    <recommendedName>
        <fullName evidence="3">Fibronectin type-III domain-containing protein</fullName>
    </recommendedName>
</protein>
<evidence type="ECO:0000313" key="2">
    <source>
        <dbReference type="Proteomes" id="UP000198345"/>
    </source>
</evidence>
<accession>A0A226H9Y4</accession>
<dbReference type="InterPro" id="IPR013783">
    <property type="entry name" value="Ig-like_fold"/>
</dbReference>
<proteinExistence type="predicted"/>
<dbReference type="PROSITE" id="PS51257">
    <property type="entry name" value="PROKAR_LIPOPROTEIN"/>
    <property type="match status" value="1"/>
</dbReference>
<gene>
    <name evidence="1" type="ORF">B0A66_11990</name>
</gene>
<organism evidence="1 2">
    <name type="scientific">Flavobacterium hercynium</name>
    <dbReference type="NCBI Taxonomy" id="387094"/>
    <lineage>
        <taxon>Bacteria</taxon>
        <taxon>Pseudomonadati</taxon>
        <taxon>Bacteroidota</taxon>
        <taxon>Flavobacteriia</taxon>
        <taxon>Flavobacteriales</taxon>
        <taxon>Flavobacteriaceae</taxon>
        <taxon>Flavobacterium</taxon>
    </lineage>
</organism>
<keyword evidence="2" id="KW-1185">Reference proteome</keyword>
<dbReference type="AlphaFoldDB" id="A0A226H9Y4"/>
<name>A0A226H9Y4_9FLAO</name>
<evidence type="ECO:0000313" key="1">
    <source>
        <dbReference type="EMBL" id="OXA91093.1"/>
    </source>
</evidence>
<dbReference type="Proteomes" id="UP000198345">
    <property type="component" value="Unassembled WGS sequence"/>
</dbReference>
<dbReference type="EMBL" id="MUGW01000023">
    <property type="protein sequence ID" value="OXA91093.1"/>
    <property type="molecule type" value="Genomic_DNA"/>
</dbReference>
<dbReference type="Gene3D" id="2.60.40.10">
    <property type="entry name" value="Immunoglobulins"/>
    <property type="match status" value="3"/>
</dbReference>
<comment type="caution">
    <text evidence="1">The sequence shown here is derived from an EMBL/GenBank/DDBJ whole genome shotgun (WGS) entry which is preliminary data.</text>
</comment>
<reference evidence="1 2" key="1">
    <citation type="submission" date="2016-11" db="EMBL/GenBank/DDBJ databases">
        <title>Whole genomes of Flavobacteriaceae.</title>
        <authorList>
            <person name="Stine C."/>
            <person name="Li C."/>
            <person name="Tadesse D."/>
        </authorList>
    </citation>
    <scope>NUCLEOTIDE SEQUENCE [LARGE SCALE GENOMIC DNA]</scope>
    <source>
        <strain evidence="1 2">DSM 18292</strain>
    </source>
</reference>